<proteinExistence type="predicted"/>
<keyword evidence="3" id="KW-1185">Reference proteome</keyword>
<evidence type="ECO:0000313" key="2">
    <source>
        <dbReference type="EMBL" id="EGC81660.1"/>
    </source>
</evidence>
<dbReference type="Proteomes" id="UP000005286">
    <property type="component" value="Unassembled WGS sequence"/>
</dbReference>
<reference evidence="2 3" key="1">
    <citation type="submission" date="2011-01" db="EMBL/GenBank/DDBJ databases">
        <authorList>
            <person name="Durkin A.S."/>
            <person name="Madupu R."/>
            <person name="Torralba M."/>
            <person name="Gillis M."/>
            <person name="Methe B."/>
            <person name="Sutton G."/>
            <person name="Nelson K.E."/>
        </authorList>
    </citation>
    <scope>NUCLEOTIDE SEQUENCE [LARGE SCALE GENOMIC DNA]</scope>
    <source>
        <strain evidence="2 3">ACS-065-V-Col13</strain>
    </source>
</reference>
<protein>
    <submittedName>
        <fullName evidence="2">Putative lipoprotein</fullName>
    </submittedName>
</protein>
<dbReference type="EMBL" id="AEXM01000028">
    <property type="protein sequence ID" value="EGC81660.1"/>
    <property type="molecule type" value="Genomic_DNA"/>
</dbReference>
<dbReference type="PROSITE" id="PS51257">
    <property type="entry name" value="PROKAR_LIPOPROTEIN"/>
    <property type="match status" value="1"/>
</dbReference>
<feature type="region of interest" description="Disordered" evidence="1">
    <location>
        <begin position="28"/>
        <end position="94"/>
    </location>
</feature>
<dbReference type="PATRIC" id="fig|879305.3.peg.1290"/>
<feature type="compositionally biased region" description="Basic and acidic residues" evidence="1">
    <location>
        <begin position="28"/>
        <end position="92"/>
    </location>
</feature>
<name>F0GWV2_9FIRM</name>
<comment type="caution">
    <text evidence="2">The sequence shown here is derived from an EMBL/GenBank/DDBJ whole genome shotgun (WGS) entry which is preliminary data.</text>
</comment>
<accession>F0GWV2</accession>
<dbReference type="eggNOG" id="ENOG5033PKS">
    <property type="taxonomic scope" value="Bacteria"/>
</dbReference>
<keyword evidence="2" id="KW-0449">Lipoprotein</keyword>
<evidence type="ECO:0000256" key="1">
    <source>
        <dbReference type="SAM" id="MobiDB-lite"/>
    </source>
</evidence>
<sequence>MKNNIKKLFLLLALTLVACKSNDKKVDVKVKNKNIESKQIEEKSKDKEKKEEKPIEENKKEELNKVPNKEADEKDSKEAKSEEENKELPKEDSYEEVLDMLADEEFRSTQAPSTPHSNLVFGINGEFEGKGATISSDPSEFHEDYEEEYQFENHKSNFNGKFKIDEKIDDYSYKISLEDFEVTSQDAKLGDHTYEVNYAIHIDPSDEFILFTKQTPEERLINESEKLDRIYQLQFSEYVTYLGTGDKSLGYIIYNKTQDQVFHQWGF</sequence>
<evidence type="ECO:0000313" key="3">
    <source>
        <dbReference type="Proteomes" id="UP000005286"/>
    </source>
</evidence>
<dbReference type="STRING" id="879305.HMPREF9290_0601"/>
<organism evidence="2 3">
    <name type="scientific">Anaerococcus prevotii ACS-065-V-Col13</name>
    <dbReference type="NCBI Taxonomy" id="879305"/>
    <lineage>
        <taxon>Bacteria</taxon>
        <taxon>Bacillati</taxon>
        <taxon>Bacillota</taxon>
        <taxon>Tissierellia</taxon>
        <taxon>Tissierellales</taxon>
        <taxon>Peptoniphilaceae</taxon>
        <taxon>Anaerococcus</taxon>
    </lineage>
</organism>
<dbReference type="RefSeq" id="WP_004835237.1">
    <property type="nucleotide sequence ID" value="NZ_AEXM01000028.1"/>
</dbReference>
<gene>
    <name evidence="2" type="ORF">HMPREF9290_0601</name>
</gene>
<dbReference type="AlphaFoldDB" id="F0GWV2"/>